<keyword evidence="5 7" id="KW-0521">NADP</keyword>
<dbReference type="PRINTS" id="PR00070">
    <property type="entry name" value="DHFR"/>
</dbReference>
<dbReference type="Proteomes" id="UP001165580">
    <property type="component" value="Unassembled WGS sequence"/>
</dbReference>
<name>A0ABT2GJ28_9MICO</name>
<keyword evidence="6 7" id="KW-0560">Oxidoreductase</keyword>
<dbReference type="InterPro" id="IPR001796">
    <property type="entry name" value="DHFR_dom"/>
</dbReference>
<dbReference type="InterPro" id="IPR017925">
    <property type="entry name" value="DHFR_CS"/>
</dbReference>
<evidence type="ECO:0000313" key="10">
    <source>
        <dbReference type="EMBL" id="MCS5714904.1"/>
    </source>
</evidence>
<comment type="similarity">
    <text evidence="2 7 8">Belongs to the dihydrofolate reductase family.</text>
</comment>
<keyword evidence="4 7" id="KW-0554">One-carbon metabolism</keyword>
<dbReference type="InterPro" id="IPR024072">
    <property type="entry name" value="DHFR-like_dom_sf"/>
</dbReference>
<keyword evidence="11" id="KW-1185">Reference proteome</keyword>
<dbReference type="CDD" id="cd00209">
    <property type="entry name" value="DHFR"/>
    <property type="match status" value="1"/>
</dbReference>
<evidence type="ECO:0000256" key="2">
    <source>
        <dbReference type="ARBA" id="ARBA00009539"/>
    </source>
</evidence>
<dbReference type="RefSeq" id="WP_259486396.1">
    <property type="nucleotide sequence ID" value="NZ_JANTEZ010000003.1"/>
</dbReference>
<dbReference type="PIRSF" id="PIRSF000194">
    <property type="entry name" value="DHFR"/>
    <property type="match status" value="1"/>
</dbReference>
<gene>
    <name evidence="10" type="ORF">NVV95_10105</name>
</gene>
<comment type="pathway">
    <text evidence="1 7">Cofactor biosynthesis; tetrahydrofolate biosynthesis; 5,6,7,8-tetrahydrofolate from 7,8-dihydrofolate: step 1/1.</text>
</comment>
<accession>A0ABT2GJ28</accession>
<evidence type="ECO:0000256" key="8">
    <source>
        <dbReference type="RuleBase" id="RU004474"/>
    </source>
</evidence>
<protein>
    <recommendedName>
        <fullName evidence="3 7">Dihydrofolate reductase</fullName>
        <ecNumber evidence="3 7">1.5.1.3</ecNumber>
    </recommendedName>
</protein>
<feature type="domain" description="DHFR" evidence="9">
    <location>
        <begin position="2"/>
        <end position="178"/>
    </location>
</feature>
<evidence type="ECO:0000313" key="11">
    <source>
        <dbReference type="Proteomes" id="UP001165580"/>
    </source>
</evidence>
<reference evidence="10" key="1">
    <citation type="submission" date="2022-08" db="EMBL/GenBank/DDBJ databases">
        <authorList>
            <person name="Deng Y."/>
            <person name="Han X.-F."/>
            <person name="Zhang Y.-Q."/>
        </authorList>
    </citation>
    <scope>NUCLEOTIDE SEQUENCE</scope>
    <source>
        <strain evidence="10">CPCC 205716</strain>
    </source>
</reference>
<comment type="caution">
    <text evidence="10">The sequence shown here is derived from an EMBL/GenBank/DDBJ whole genome shotgun (WGS) entry which is preliminary data.</text>
</comment>
<evidence type="ECO:0000256" key="5">
    <source>
        <dbReference type="ARBA" id="ARBA00022857"/>
    </source>
</evidence>
<evidence type="ECO:0000256" key="1">
    <source>
        <dbReference type="ARBA" id="ARBA00004903"/>
    </source>
</evidence>
<organism evidence="10 11">
    <name type="scientific">Herbiconiux gentiana</name>
    <dbReference type="NCBI Taxonomy" id="2970912"/>
    <lineage>
        <taxon>Bacteria</taxon>
        <taxon>Bacillati</taxon>
        <taxon>Actinomycetota</taxon>
        <taxon>Actinomycetes</taxon>
        <taxon>Micrococcales</taxon>
        <taxon>Microbacteriaceae</taxon>
        <taxon>Herbiconiux</taxon>
    </lineage>
</organism>
<dbReference type="PROSITE" id="PS51330">
    <property type="entry name" value="DHFR_2"/>
    <property type="match status" value="1"/>
</dbReference>
<proteinExistence type="inferred from homology"/>
<dbReference type="InterPro" id="IPR012259">
    <property type="entry name" value="DHFR"/>
</dbReference>
<dbReference type="Pfam" id="PF00186">
    <property type="entry name" value="DHFR_1"/>
    <property type="match status" value="1"/>
</dbReference>
<dbReference type="SUPFAM" id="SSF53597">
    <property type="entry name" value="Dihydrofolate reductase-like"/>
    <property type="match status" value="1"/>
</dbReference>
<dbReference type="EMBL" id="JANTEZ010000003">
    <property type="protein sequence ID" value="MCS5714904.1"/>
    <property type="molecule type" value="Genomic_DNA"/>
</dbReference>
<dbReference type="PANTHER" id="PTHR48069:SF3">
    <property type="entry name" value="DIHYDROFOLATE REDUCTASE"/>
    <property type="match status" value="1"/>
</dbReference>
<evidence type="ECO:0000259" key="9">
    <source>
        <dbReference type="PROSITE" id="PS51330"/>
    </source>
</evidence>
<comment type="function">
    <text evidence="7">Key enzyme in folate metabolism. Catalyzes an essential reaction for de novo glycine and purine synthesis, and for DNA precursor synthesis.</text>
</comment>
<evidence type="ECO:0000256" key="3">
    <source>
        <dbReference type="ARBA" id="ARBA00012856"/>
    </source>
</evidence>
<comment type="catalytic activity">
    <reaction evidence="7">
        <text>(6S)-5,6,7,8-tetrahydrofolate + NADP(+) = 7,8-dihydrofolate + NADPH + H(+)</text>
        <dbReference type="Rhea" id="RHEA:15009"/>
        <dbReference type="ChEBI" id="CHEBI:15378"/>
        <dbReference type="ChEBI" id="CHEBI:57451"/>
        <dbReference type="ChEBI" id="CHEBI:57453"/>
        <dbReference type="ChEBI" id="CHEBI:57783"/>
        <dbReference type="ChEBI" id="CHEBI:58349"/>
        <dbReference type="EC" id="1.5.1.3"/>
    </reaction>
</comment>
<dbReference type="Gene3D" id="3.40.430.10">
    <property type="entry name" value="Dihydrofolate Reductase, subunit A"/>
    <property type="match status" value="1"/>
</dbReference>
<dbReference type="PROSITE" id="PS00075">
    <property type="entry name" value="DHFR_1"/>
    <property type="match status" value="1"/>
</dbReference>
<dbReference type="PANTHER" id="PTHR48069">
    <property type="entry name" value="DIHYDROFOLATE REDUCTASE"/>
    <property type="match status" value="1"/>
</dbReference>
<sequence length="179" mass="19557">MTVSLIWAEARGGVIGDGGGIPWHVPEDMAHFRELTAGSAVVMGRKTWDSLPERFRPLPGRRNVVVTRSEDWTADGAERAGSVEAAVATGATSGMSDRATDGGASAEPEEVWVIGGGEIYRQALPLADRLEVTEIDLAVDGDTRAPAIDDEVWQRSAETEAWQESRTGIRYRFVTYRRR</sequence>
<evidence type="ECO:0000256" key="4">
    <source>
        <dbReference type="ARBA" id="ARBA00022563"/>
    </source>
</evidence>
<dbReference type="EC" id="1.5.1.3" evidence="3 7"/>
<evidence type="ECO:0000256" key="6">
    <source>
        <dbReference type="ARBA" id="ARBA00023002"/>
    </source>
</evidence>
<evidence type="ECO:0000256" key="7">
    <source>
        <dbReference type="PIRNR" id="PIRNR000194"/>
    </source>
</evidence>